<evidence type="ECO:0000313" key="15">
    <source>
        <dbReference type="EMBL" id="CAK5282621.1"/>
    </source>
</evidence>
<feature type="domain" description="FAD-binding FR-type" evidence="14">
    <location>
        <begin position="353"/>
        <end position="469"/>
    </location>
</feature>
<dbReference type="PROSITE" id="PS51384">
    <property type="entry name" value="FAD_FR"/>
    <property type="match status" value="1"/>
</dbReference>
<dbReference type="PANTHER" id="PTHR32361:SF23">
    <property type="entry name" value="FERRIC-CHELATE REDUCTASE"/>
    <property type="match status" value="1"/>
</dbReference>
<dbReference type="GO" id="GO:0006879">
    <property type="term" value="P:intracellular iron ion homeostasis"/>
    <property type="evidence" value="ECO:0007669"/>
    <property type="project" value="TreeGrafter"/>
</dbReference>
<evidence type="ECO:0000256" key="6">
    <source>
        <dbReference type="ARBA" id="ARBA00022692"/>
    </source>
</evidence>
<protein>
    <recommendedName>
        <fullName evidence="3">ferric-chelate reductase (NADPH)</fullName>
        <ecNumber evidence="3">1.16.1.9</ecNumber>
    </recommendedName>
</protein>
<evidence type="ECO:0000256" key="4">
    <source>
        <dbReference type="ARBA" id="ARBA00022448"/>
    </source>
</evidence>
<evidence type="ECO:0000256" key="7">
    <source>
        <dbReference type="ARBA" id="ARBA00022982"/>
    </source>
</evidence>
<dbReference type="Gene3D" id="3.40.50.80">
    <property type="entry name" value="Nucleotide-binding domain of ferredoxin-NADP reductase (FNR) module"/>
    <property type="match status" value="1"/>
</dbReference>
<evidence type="ECO:0000259" key="14">
    <source>
        <dbReference type="PROSITE" id="PS51384"/>
    </source>
</evidence>
<comment type="caution">
    <text evidence="15">The sequence shown here is derived from an EMBL/GenBank/DDBJ whole genome shotgun (WGS) entry which is preliminary data.</text>
</comment>
<dbReference type="InterPro" id="IPR013130">
    <property type="entry name" value="Fe3_Rdtase_TM_dom"/>
</dbReference>
<keyword evidence="17" id="KW-1185">Reference proteome</keyword>
<dbReference type="InterPro" id="IPR013112">
    <property type="entry name" value="FAD-bd_8"/>
</dbReference>
<dbReference type="GO" id="GO:0052851">
    <property type="term" value="F:ferric-chelate reductase (NADPH) activity"/>
    <property type="evidence" value="ECO:0007669"/>
    <property type="project" value="UniProtKB-EC"/>
</dbReference>
<dbReference type="InterPro" id="IPR017938">
    <property type="entry name" value="Riboflavin_synthase-like_b-brl"/>
</dbReference>
<dbReference type="Proteomes" id="UP001295794">
    <property type="component" value="Unassembled WGS sequence"/>
</dbReference>
<evidence type="ECO:0000256" key="10">
    <source>
        <dbReference type="ARBA" id="ARBA00023065"/>
    </source>
</evidence>
<dbReference type="EMBL" id="CAVNYO010000460">
    <property type="protein sequence ID" value="CAK5282634.1"/>
    <property type="molecule type" value="Genomic_DNA"/>
</dbReference>
<evidence type="ECO:0000256" key="5">
    <source>
        <dbReference type="ARBA" id="ARBA00022475"/>
    </source>
</evidence>
<evidence type="ECO:0000256" key="8">
    <source>
        <dbReference type="ARBA" id="ARBA00022989"/>
    </source>
</evidence>
<dbReference type="AlphaFoldDB" id="A0AAD2HUY4"/>
<dbReference type="Pfam" id="PF08030">
    <property type="entry name" value="NAD_binding_6"/>
    <property type="match status" value="1"/>
</dbReference>
<comment type="catalytic activity">
    <reaction evidence="12">
        <text>2 a Fe(II)-siderophore + NADP(+) + H(+) = 2 a Fe(III)-siderophore + NADPH</text>
        <dbReference type="Rhea" id="RHEA:28795"/>
        <dbReference type="Rhea" id="RHEA-COMP:11342"/>
        <dbReference type="Rhea" id="RHEA-COMP:11344"/>
        <dbReference type="ChEBI" id="CHEBI:15378"/>
        <dbReference type="ChEBI" id="CHEBI:29033"/>
        <dbReference type="ChEBI" id="CHEBI:29034"/>
        <dbReference type="ChEBI" id="CHEBI:57783"/>
        <dbReference type="ChEBI" id="CHEBI:58349"/>
        <dbReference type="EC" id="1.16.1.9"/>
    </reaction>
</comment>
<evidence type="ECO:0000256" key="1">
    <source>
        <dbReference type="ARBA" id="ARBA00004651"/>
    </source>
</evidence>
<feature type="transmembrane region" description="Helical" evidence="13">
    <location>
        <begin position="255"/>
        <end position="275"/>
    </location>
</feature>
<name>A0AAD2HUY4_9AGAR</name>
<keyword evidence="7" id="KW-0249">Electron transport</keyword>
<dbReference type="Pfam" id="PF08022">
    <property type="entry name" value="FAD_binding_8"/>
    <property type="match status" value="1"/>
</dbReference>
<evidence type="ECO:0000256" key="3">
    <source>
        <dbReference type="ARBA" id="ARBA00012668"/>
    </source>
</evidence>
<keyword evidence="6 13" id="KW-0812">Transmembrane</keyword>
<evidence type="ECO:0000313" key="17">
    <source>
        <dbReference type="Proteomes" id="UP001295794"/>
    </source>
</evidence>
<feature type="transmembrane region" description="Helical" evidence="13">
    <location>
        <begin position="214"/>
        <end position="234"/>
    </location>
</feature>
<dbReference type="GO" id="GO:0015677">
    <property type="term" value="P:copper ion import"/>
    <property type="evidence" value="ECO:0007669"/>
    <property type="project" value="TreeGrafter"/>
</dbReference>
<dbReference type="PANTHER" id="PTHR32361">
    <property type="entry name" value="FERRIC/CUPRIC REDUCTASE TRANSMEMBRANE COMPONENT"/>
    <property type="match status" value="1"/>
</dbReference>
<feature type="transmembrane region" description="Helical" evidence="13">
    <location>
        <begin position="68"/>
        <end position="89"/>
    </location>
</feature>
<keyword evidence="10" id="KW-0406">Ion transport</keyword>
<evidence type="ECO:0000313" key="16">
    <source>
        <dbReference type="EMBL" id="CAK5282634.1"/>
    </source>
</evidence>
<dbReference type="Pfam" id="PF01794">
    <property type="entry name" value="Ferric_reduct"/>
    <property type="match status" value="1"/>
</dbReference>
<evidence type="ECO:0000256" key="13">
    <source>
        <dbReference type="SAM" id="Phobius"/>
    </source>
</evidence>
<dbReference type="InterPro" id="IPR051410">
    <property type="entry name" value="Ferric/Cupric_Reductase"/>
</dbReference>
<keyword evidence="11 13" id="KW-0472">Membrane</keyword>
<organism evidence="15 17">
    <name type="scientific">Mycena citricolor</name>
    <dbReference type="NCBI Taxonomy" id="2018698"/>
    <lineage>
        <taxon>Eukaryota</taxon>
        <taxon>Fungi</taxon>
        <taxon>Dikarya</taxon>
        <taxon>Basidiomycota</taxon>
        <taxon>Agaricomycotina</taxon>
        <taxon>Agaricomycetes</taxon>
        <taxon>Agaricomycetidae</taxon>
        <taxon>Agaricales</taxon>
        <taxon>Marasmiineae</taxon>
        <taxon>Mycenaceae</taxon>
        <taxon>Mycena</taxon>
    </lineage>
</organism>
<proteinExistence type="inferred from homology"/>
<sequence length="640" mass="70369">MKYTIDLDFALGYSPLLVPSAAADMGLPWDDVFGVLHSSRDASGYDWAAMSADQIALIKMRWHNVHPVLLPLFLALIVSRAVVHGGLGLRPCDGRFLLRRHLRRVSPARHRVAPSEAAKEVCLPTSPSLGQTQLIDTRSRSQRLTLTDRIAAALRYFSARQFRVAPLGYYAPALGSLVGVAGMIVFVFVLMLSARPYIWPNPAMGHSPPLATRTGWMALGIMPFMIAFAAKANWVTLVTGTSHEKLQVFHRWSAVLMYVTALVHTCLFIMHDRAMGTLSSQWYSSEFFWTGTVALVPQTFLVLGSWSVFRNRYYEIFKNASGLFMAAMLVHIDFTLSSWDYFIATGALYFTSWFYREGRTLLVSRLGLPATVESVGPGLVKLTIHGVGDKIRWAPGQHAFVRVLSLGMHALTTHPFTIVSLPQDKDKDAVMIMAVRSGITRALARRAADAAPWSTRVLFDGPYGGVRFPVRAHEAVFLCAGGTGATFVLPVLADLAAPCAGICRRVELVIAVRDEDAYEWMQAFIDTALKDAPECIAINVRIFFTCSGAEKIKQDPDDASSLARGVIAYGRPSLSAIVNEAKHSATSVAMIGCGPETFMYDLRNAVADAQLEIVDGLGCLCKDLFFHGESYRCVFGEEDV</sequence>
<dbReference type="GO" id="GO:0006826">
    <property type="term" value="P:iron ion transport"/>
    <property type="evidence" value="ECO:0007669"/>
    <property type="project" value="TreeGrafter"/>
</dbReference>
<evidence type="ECO:0000256" key="9">
    <source>
        <dbReference type="ARBA" id="ARBA00023002"/>
    </source>
</evidence>
<dbReference type="InterPro" id="IPR017927">
    <property type="entry name" value="FAD-bd_FR_type"/>
</dbReference>
<dbReference type="GO" id="GO:0005886">
    <property type="term" value="C:plasma membrane"/>
    <property type="evidence" value="ECO:0007669"/>
    <property type="project" value="UniProtKB-SubCell"/>
</dbReference>
<accession>A0AAD2HUY4</accession>
<dbReference type="EMBL" id="CAVNYO010000459">
    <property type="protein sequence ID" value="CAK5282621.1"/>
    <property type="molecule type" value="Genomic_DNA"/>
</dbReference>
<dbReference type="SFLD" id="SFLDS00052">
    <property type="entry name" value="Ferric_Reductase_Domain"/>
    <property type="match status" value="1"/>
</dbReference>
<reference evidence="15" key="1">
    <citation type="submission" date="2023-11" db="EMBL/GenBank/DDBJ databases">
        <authorList>
            <person name="De Vega J J."/>
            <person name="De Vega J J."/>
        </authorList>
    </citation>
    <scope>NUCLEOTIDE SEQUENCE</scope>
</reference>
<keyword evidence="8 13" id="KW-1133">Transmembrane helix</keyword>
<feature type="transmembrane region" description="Helical" evidence="13">
    <location>
        <begin position="287"/>
        <end position="309"/>
    </location>
</feature>
<keyword evidence="9" id="KW-0560">Oxidoreductase</keyword>
<evidence type="ECO:0000256" key="2">
    <source>
        <dbReference type="ARBA" id="ARBA00006278"/>
    </source>
</evidence>
<evidence type="ECO:0000256" key="11">
    <source>
        <dbReference type="ARBA" id="ARBA00023136"/>
    </source>
</evidence>
<keyword evidence="4" id="KW-0813">Transport</keyword>
<dbReference type="SFLD" id="SFLDG01168">
    <property type="entry name" value="Ferric_reductase_subgroup_(FRE"/>
    <property type="match status" value="1"/>
</dbReference>
<dbReference type="InterPro" id="IPR039261">
    <property type="entry name" value="FNR_nucleotide-bd"/>
</dbReference>
<gene>
    <name evidence="15" type="ORF">MYCIT1_LOCUS34515</name>
    <name evidence="16" type="ORF">MYCIT1_LOCUS34542</name>
</gene>
<comment type="subcellular location">
    <subcellularLocation>
        <location evidence="1">Cell membrane</location>
        <topology evidence="1">Multi-pass membrane protein</topology>
    </subcellularLocation>
</comment>
<evidence type="ECO:0000256" key="12">
    <source>
        <dbReference type="ARBA" id="ARBA00048483"/>
    </source>
</evidence>
<dbReference type="SUPFAM" id="SSF63380">
    <property type="entry name" value="Riboflavin synthase domain-like"/>
    <property type="match status" value="1"/>
</dbReference>
<keyword evidence="5" id="KW-1003">Cell membrane</keyword>
<comment type="similarity">
    <text evidence="2">Belongs to the ferric reductase (FRE) family.</text>
</comment>
<dbReference type="EC" id="1.16.1.9" evidence="3"/>
<dbReference type="SUPFAM" id="SSF52343">
    <property type="entry name" value="Ferredoxin reductase-like, C-terminal NADP-linked domain"/>
    <property type="match status" value="1"/>
</dbReference>
<dbReference type="CDD" id="cd06186">
    <property type="entry name" value="NOX_Duox_like_FAD_NADP"/>
    <property type="match status" value="1"/>
</dbReference>
<feature type="transmembrane region" description="Helical" evidence="13">
    <location>
        <begin position="167"/>
        <end position="194"/>
    </location>
</feature>
<dbReference type="InterPro" id="IPR013121">
    <property type="entry name" value="Fe_red_NAD-bd_6"/>
</dbReference>